<dbReference type="AlphaFoldDB" id="A0A4Y3RY87"/>
<dbReference type="Proteomes" id="UP000315226">
    <property type="component" value="Unassembled WGS sequence"/>
</dbReference>
<comment type="caution">
    <text evidence="3">The sequence shown here is derived from an EMBL/GenBank/DDBJ whole genome shotgun (WGS) entry which is preliminary data.</text>
</comment>
<organism evidence="3 4">
    <name type="scientific">Streptomyces gardneri</name>
    <dbReference type="NCBI Taxonomy" id="66892"/>
    <lineage>
        <taxon>Bacteria</taxon>
        <taxon>Bacillati</taxon>
        <taxon>Actinomycetota</taxon>
        <taxon>Actinomycetes</taxon>
        <taxon>Kitasatosporales</taxon>
        <taxon>Streptomycetaceae</taxon>
        <taxon>Streptomyces</taxon>
    </lineage>
</organism>
<keyword evidence="2" id="KW-0472">Membrane</keyword>
<feature type="region of interest" description="Disordered" evidence="1">
    <location>
        <begin position="1"/>
        <end position="38"/>
    </location>
</feature>
<evidence type="ECO:0000313" key="3">
    <source>
        <dbReference type="EMBL" id="GEB61757.1"/>
    </source>
</evidence>
<reference evidence="3 4" key="1">
    <citation type="submission" date="2019-06" db="EMBL/GenBank/DDBJ databases">
        <title>Whole genome shotgun sequence of Streptomyces gardneri NBRC 12865.</title>
        <authorList>
            <person name="Hosoyama A."/>
            <person name="Uohara A."/>
            <person name="Ohji S."/>
            <person name="Ichikawa N."/>
        </authorList>
    </citation>
    <scope>NUCLEOTIDE SEQUENCE [LARGE SCALE GENOMIC DNA]</scope>
    <source>
        <strain evidence="3 4">NBRC 12865</strain>
    </source>
</reference>
<dbReference type="EMBL" id="BJMN01000066">
    <property type="protein sequence ID" value="GEB61757.1"/>
    <property type="molecule type" value="Genomic_DNA"/>
</dbReference>
<name>A0A4Y3RY87_9ACTN</name>
<keyword evidence="2" id="KW-1133">Transmembrane helix</keyword>
<keyword evidence="2" id="KW-0812">Transmembrane</keyword>
<gene>
    <name evidence="3" type="ORF">SGA01_73620</name>
</gene>
<evidence type="ECO:0000256" key="2">
    <source>
        <dbReference type="SAM" id="Phobius"/>
    </source>
</evidence>
<evidence type="ECO:0000313" key="4">
    <source>
        <dbReference type="Proteomes" id="UP000315226"/>
    </source>
</evidence>
<protein>
    <submittedName>
        <fullName evidence="3">Uncharacterized protein</fullName>
    </submittedName>
</protein>
<proteinExistence type="predicted"/>
<evidence type="ECO:0000256" key="1">
    <source>
        <dbReference type="SAM" id="MobiDB-lite"/>
    </source>
</evidence>
<keyword evidence="4" id="KW-1185">Reference proteome</keyword>
<feature type="transmembrane region" description="Helical" evidence="2">
    <location>
        <begin position="40"/>
        <end position="57"/>
    </location>
</feature>
<sequence length="63" mass="6764">MEVYDPPDGDASAARPDERRSLSMTTHATAPGRRADTRSGGWMVGAVAIMIFSLHVAPRPVRA</sequence>
<accession>A0A4Y3RY87</accession>